<evidence type="ECO:0000256" key="1">
    <source>
        <dbReference type="SAM" id="MobiDB-lite"/>
    </source>
</evidence>
<dbReference type="RefSeq" id="XP_001697849.2">
    <property type="nucleotide sequence ID" value="XM_001697797.2"/>
</dbReference>
<dbReference type="OrthoDB" id="535088at2759"/>
<evidence type="ECO:0000313" key="3">
    <source>
        <dbReference type="EMBL" id="PNW71547.1"/>
    </source>
</evidence>
<keyword evidence="4" id="KW-1185">Reference proteome</keyword>
<gene>
    <name evidence="3" type="ORF">CHLRE_16g658800v5</name>
</gene>
<feature type="signal peptide" evidence="2">
    <location>
        <begin position="1"/>
        <end position="25"/>
    </location>
</feature>
<accession>A0A2K3CTD2</accession>
<dbReference type="Gramene" id="PNW71547">
    <property type="protein sequence ID" value="PNW71547"/>
    <property type="gene ID" value="CHLRE_16g658800v5"/>
</dbReference>
<dbReference type="Proteomes" id="UP000006906">
    <property type="component" value="Chromosome 16"/>
</dbReference>
<dbReference type="AlphaFoldDB" id="A0A2K3CTD2"/>
<proteinExistence type="predicted"/>
<feature type="compositionally biased region" description="Low complexity" evidence="1">
    <location>
        <begin position="322"/>
        <end position="338"/>
    </location>
</feature>
<feature type="chain" id="PRO_5014335462" description="C-type lectin domain-containing protein" evidence="2">
    <location>
        <begin position="26"/>
        <end position="390"/>
    </location>
</feature>
<evidence type="ECO:0008006" key="5">
    <source>
        <dbReference type="Google" id="ProtNLM"/>
    </source>
</evidence>
<feature type="region of interest" description="Disordered" evidence="1">
    <location>
        <begin position="296"/>
        <end position="371"/>
    </location>
</feature>
<organism evidence="3 4">
    <name type="scientific">Chlamydomonas reinhardtii</name>
    <name type="common">Chlamydomonas smithii</name>
    <dbReference type="NCBI Taxonomy" id="3055"/>
    <lineage>
        <taxon>Eukaryota</taxon>
        <taxon>Viridiplantae</taxon>
        <taxon>Chlorophyta</taxon>
        <taxon>core chlorophytes</taxon>
        <taxon>Chlorophyceae</taxon>
        <taxon>CS clade</taxon>
        <taxon>Chlamydomonadales</taxon>
        <taxon>Chlamydomonadaceae</taxon>
        <taxon>Chlamydomonas</taxon>
    </lineage>
</organism>
<dbReference type="GeneID" id="5723408"/>
<dbReference type="KEGG" id="cre:CHLRE_16g658800v5"/>
<evidence type="ECO:0000313" key="4">
    <source>
        <dbReference type="Proteomes" id="UP000006906"/>
    </source>
</evidence>
<dbReference type="EMBL" id="CM008977">
    <property type="protein sequence ID" value="PNW71547.1"/>
    <property type="molecule type" value="Genomic_DNA"/>
</dbReference>
<dbReference type="PaxDb" id="3055-EDO99733"/>
<dbReference type="ExpressionAtlas" id="A0A2K3CTD2">
    <property type="expression patterns" value="baseline and differential"/>
</dbReference>
<name>A0A2K3CTD2_CHLRE</name>
<dbReference type="InParanoid" id="A0A2K3CTD2"/>
<evidence type="ECO:0000256" key="2">
    <source>
        <dbReference type="SAM" id="SignalP"/>
    </source>
</evidence>
<protein>
    <recommendedName>
        <fullName evidence="5">C-type lectin domain-containing protein</fullName>
    </recommendedName>
</protein>
<dbReference type="OMA" id="ECCGAVF"/>
<keyword evidence="2" id="KW-0732">Signal</keyword>
<reference evidence="3 4" key="1">
    <citation type="journal article" date="2007" name="Science">
        <title>The Chlamydomonas genome reveals the evolution of key animal and plant functions.</title>
        <authorList>
            <person name="Merchant S.S."/>
            <person name="Prochnik S.E."/>
            <person name="Vallon O."/>
            <person name="Harris E.H."/>
            <person name="Karpowicz S.J."/>
            <person name="Witman G.B."/>
            <person name="Terry A."/>
            <person name="Salamov A."/>
            <person name="Fritz-Laylin L.K."/>
            <person name="Marechal-Drouard L."/>
            <person name="Marshall W.F."/>
            <person name="Qu L.H."/>
            <person name="Nelson D.R."/>
            <person name="Sanderfoot A.A."/>
            <person name="Spalding M.H."/>
            <person name="Kapitonov V.V."/>
            <person name="Ren Q."/>
            <person name="Ferris P."/>
            <person name="Lindquist E."/>
            <person name="Shapiro H."/>
            <person name="Lucas S.M."/>
            <person name="Grimwood J."/>
            <person name="Schmutz J."/>
            <person name="Cardol P."/>
            <person name="Cerutti H."/>
            <person name="Chanfreau G."/>
            <person name="Chen C.L."/>
            <person name="Cognat V."/>
            <person name="Croft M.T."/>
            <person name="Dent R."/>
            <person name="Dutcher S."/>
            <person name="Fernandez E."/>
            <person name="Fukuzawa H."/>
            <person name="Gonzalez-Ballester D."/>
            <person name="Gonzalez-Halphen D."/>
            <person name="Hallmann A."/>
            <person name="Hanikenne M."/>
            <person name="Hippler M."/>
            <person name="Inwood W."/>
            <person name="Jabbari K."/>
            <person name="Kalanon M."/>
            <person name="Kuras R."/>
            <person name="Lefebvre P.A."/>
            <person name="Lemaire S.D."/>
            <person name="Lobanov A.V."/>
            <person name="Lohr M."/>
            <person name="Manuell A."/>
            <person name="Meier I."/>
            <person name="Mets L."/>
            <person name="Mittag M."/>
            <person name="Mittelmeier T."/>
            <person name="Moroney J.V."/>
            <person name="Moseley J."/>
            <person name="Napoli C."/>
            <person name="Nedelcu A.M."/>
            <person name="Niyogi K."/>
            <person name="Novoselov S.V."/>
            <person name="Paulsen I.T."/>
            <person name="Pazour G."/>
            <person name="Purton S."/>
            <person name="Ral J.P."/>
            <person name="Riano-Pachon D.M."/>
            <person name="Riekhof W."/>
            <person name="Rymarquis L."/>
            <person name="Schroda M."/>
            <person name="Stern D."/>
            <person name="Umen J."/>
            <person name="Willows R."/>
            <person name="Wilson N."/>
            <person name="Zimmer S.L."/>
            <person name="Allmer J."/>
            <person name="Balk J."/>
            <person name="Bisova K."/>
            <person name="Chen C.J."/>
            <person name="Elias M."/>
            <person name="Gendler K."/>
            <person name="Hauser C."/>
            <person name="Lamb M.R."/>
            <person name="Ledford H."/>
            <person name="Long J.C."/>
            <person name="Minagawa J."/>
            <person name="Page M.D."/>
            <person name="Pan J."/>
            <person name="Pootakham W."/>
            <person name="Roje S."/>
            <person name="Rose A."/>
            <person name="Stahlberg E."/>
            <person name="Terauchi A.M."/>
            <person name="Yang P."/>
            <person name="Ball S."/>
            <person name="Bowler C."/>
            <person name="Dieckmann C.L."/>
            <person name="Gladyshev V.N."/>
            <person name="Green P."/>
            <person name="Jorgensen R."/>
            <person name="Mayfield S."/>
            <person name="Mueller-Roeber B."/>
            <person name="Rajamani S."/>
            <person name="Sayre R.T."/>
            <person name="Brokstein P."/>
            <person name="Dubchak I."/>
            <person name="Goodstein D."/>
            <person name="Hornick L."/>
            <person name="Huang Y.W."/>
            <person name="Jhaveri J."/>
            <person name="Luo Y."/>
            <person name="Martinez D."/>
            <person name="Ngau W.C."/>
            <person name="Otillar B."/>
            <person name="Poliakov A."/>
            <person name="Porter A."/>
            <person name="Szajkowski L."/>
            <person name="Werner G."/>
            <person name="Zhou K."/>
            <person name="Grigoriev I.V."/>
            <person name="Rokhsar D.S."/>
            <person name="Grossman A.R."/>
        </authorList>
    </citation>
    <scope>NUCLEOTIDE SEQUENCE [LARGE SCALE GENOMIC DNA]</scope>
    <source>
        <strain evidence="4">CC-503</strain>
    </source>
</reference>
<sequence length="390" mass="39735">MFRQASSRLLVAVALCALAGRLALADAPAPFSTVTLADGSSYTYTRTDVPISAKDATAACAAAGGQLASLSSADQVKQTLWSQAVVDAAVEAASASDAVTTLHWTGLKVTWPSSRRMLRAAGVSDASDDTGADDLMAKLVAEMDTSDVSVPTMTSDGRRIPTEVRAHMFLQHKRSLLSTTTSSWSATSALRGLLGTVNDGTGNEAPSLRGAVLTWDDGSSTDLVLSNPGNLGFAACNRKKVSECCGAVFDIGSEPYPGSDFPTIFFYPCDASVAKISGSVVPQGYTCVIEPVAALPGDTPSPSPSPKPAKGGKHKSPPPSSGPTSAPKSCKPGSAPAGTGKGTSTGGPKNAKKGDCRVCPTKTYSSDGTECKKCPTAKVRGATSCPGAAH</sequence>